<protein>
    <submittedName>
        <fullName evidence="3">Methyltransferase OMS1, mitochondrial</fullName>
    </submittedName>
</protein>
<dbReference type="InterPro" id="IPR041698">
    <property type="entry name" value="Methyltransf_25"/>
</dbReference>
<dbReference type="Gene3D" id="3.40.50.150">
    <property type="entry name" value="Vaccinia Virus protein VP39"/>
    <property type="match status" value="1"/>
</dbReference>
<dbReference type="GeneID" id="36516093"/>
<dbReference type="SUPFAM" id="SSF53335">
    <property type="entry name" value="S-adenosyl-L-methionine-dependent methyltransferases"/>
    <property type="match status" value="1"/>
</dbReference>
<dbReference type="AlphaFoldDB" id="A0A2T0FIB3"/>
<feature type="transmembrane region" description="Helical" evidence="1">
    <location>
        <begin position="67"/>
        <end position="87"/>
    </location>
</feature>
<keyword evidence="4" id="KW-1185">Reference proteome</keyword>
<dbReference type="PANTHER" id="PTHR42912">
    <property type="entry name" value="METHYLTRANSFERASE"/>
    <property type="match status" value="1"/>
</dbReference>
<dbReference type="CDD" id="cd02440">
    <property type="entry name" value="AdoMet_MTases"/>
    <property type="match status" value="1"/>
</dbReference>
<dbReference type="Pfam" id="PF13649">
    <property type="entry name" value="Methyltransf_25"/>
    <property type="match status" value="1"/>
</dbReference>
<proteinExistence type="predicted"/>
<organism evidence="3 4">
    <name type="scientific">Wickerhamiella sorbophila</name>
    <dbReference type="NCBI Taxonomy" id="45607"/>
    <lineage>
        <taxon>Eukaryota</taxon>
        <taxon>Fungi</taxon>
        <taxon>Dikarya</taxon>
        <taxon>Ascomycota</taxon>
        <taxon>Saccharomycotina</taxon>
        <taxon>Dipodascomycetes</taxon>
        <taxon>Dipodascales</taxon>
        <taxon>Trichomonascaceae</taxon>
        <taxon>Wickerhamiella</taxon>
    </lineage>
</organism>
<evidence type="ECO:0000313" key="3">
    <source>
        <dbReference type="EMBL" id="PRT54725.1"/>
    </source>
</evidence>
<sequence length="335" mass="38595">MFRIFGRSGASFAVRFGQFWALNARPRNFVQPRGFATSQMLRQKPKSSFSVSQLLKDINSDPKKRKILAISLFTLYFLSGIAGFRYLSDTKYKATGDENPYKKVDSEGNIIDAAEIKVIEGHDTTPVYNRLAREYDDKIWLEEITSYIWYMRRKLMKYVKGDALEVSCGTGRNLKYLNPKKVSSITFLDSSLPMLEVTQEKFAQKFANFENVQFVQGRAENLVDLTAKSHQKFDTVYESFGLCSHEDPNKALDNMKKLVRPGGRIVLLEHGRGYFESMNERMDRQAASRAEEWGCRWNLDIGKIVADSGLEVEKETRFHFGTIFFYVLKVPKDLK</sequence>
<keyword evidence="1" id="KW-1133">Transmembrane helix</keyword>
<dbReference type="PANTHER" id="PTHR42912:SF83">
    <property type="entry name" value="METHYLTRANSFERASE TYPE 11 DOMAIN-CONTAINING PROTEIN"/>
    <property type="match status" value="1"/>
</dbReference>
<keyword evidence="3" id="KW-0808">Transferase</keyword>
<reference evidence="3 4" key="1">
    <citation type="submission" date="2017-04" db="EMBL/GenBank/DDBJ databases">
        <title>Genome sequencing of [Candida] sorbophila.</title>
        <authorList>
            <person name="Ahn J.O."/>
        </authorList>
    </citation>
    <scope>NUCLEOTIDE SEQUENCE [LARGE SCALE GENOMIC DNA]</scope>
    <source>
        <strain evidence="3 4">DS02</strain>
    </source>
</reference>
<dbReference type="EMBL" id="NDIQ01000021">
    <property type="protein sequence ID" value="PRT54725.1"/>
    <property type="molecule type" value="Genomic_DNA"/>
</dbReference>
<name>A0A2T0FIB3_9ASCO</name>
<dbReference type="Proteomes" id="UP000238350">
    <property type="component" value="Unassembled WGS sequence"/>
</dbReference>
<dbReference type="RefSeq" id="XP_024664670.1">
    <property type="nucleotide sequence ID" value="XM_024808902.1"/>
</dbReference>
<evidence type="ECO:0000313" key="4">
    <source>
        <dbReference type="Proteomes" id="UP000238350"/>
    </source>
</evidence>
<dbReference type="InterPro" id="IPR029063">
    <property type="entry name" value="SAM-dependent_MTases_sf"/>
</dbReference>
<keyword evidence="1" id="KW-0812">Transmembrane</keyword>
<dbReference type="OrthoDB" id="416496at2759"/>
<accession>A0A2T0FIB3</accession>
<feature type="domain" description="Methyltransferase" evidence="2">
    <location>
        <begin position="164"/>
        <end position="263"/>
    </location>
</feature>
<comment type="caution">
    <text evidence="3">The sequence shown here is derived from an EMBL/GenBank/DDBJ whole genome shotgun (WGS) entry which is preliminary data.</text>
</comment>
<evidence type="ECO:0000259" key="2">
    <source>
        <dbReference type="Pfam" id="PF13649"/>
    </source>
</evidence>
<dbReference type="InterPro" id="IPR050508">
    <property type="entry name" value="Methyltransf_Superfamily"/>
</dbReference>
<gene>
    <name evidence="3" type="ORF">B9G98_02345</name>
</gene>
<dbReference type="GO" id="GO:0032259">
    <property type="term" value="P:methylation"/>
    <property type="evidence" value="ECO:0007669"/>
    <property type="project" value="UniProtKB-KW"/>
</dbReference>
<keyword evidence="1" id="KW-0472">Membrane</keyword>
<dbReference type="STRING" id="45607.A0A2T0FIB3"/>
<evidence type="ECO:0000256" key="1">
    <source>
        <dbReference type="SAM" id="Phobius"/>
    </source>
</evidence>
<keyword evidence="3" id="KW-0489">Methyltransferase</keyword>
<dbReference type="GO" id="GO:0008757">
    <property type="term" value="F:S-adenosylmethionine-dependent methyltransferase activity"/>
    <property type="evidence" value="ECO:0007669"/>
    <property type="project" value="InterPro"/>
</dbReference>